<proteinExistence type="predicted"/>
<accession>A0A8S5S1P0</accession>
<sequence length="76" mass="8651">MKLYWVSLLIQDTENSKPWLSAMSSGCVSLEEAMETIERGRSNYRVLSAWIDIFDESGNKSTVFHECYVNAIGNVE</sequence>
<organism evidence="1">
    <name type="scientific">Siphoviridae sp. ctCIv11</name>
    <dbReference type="NCBI Taxonomy" id="2827806"/>
    <lineage>
        <taxon>Viruses</taxon>
        <taxon>Duplodnaviria</taxon>
        <taxon>Heunggongvirae</taxon>
        <taxon>Uroviricota</taxon>
        <taxon>Caudoviricetes</taxon>
    </lineage>
</organism>
<dbReference type="EMBL" id="BK032513">
    <property type="protein sequence ID" value="DAF44932.1"/>
    <property type="molecule type" value="Genomic_DNA"/>
</dbReference>
<reference evidence="1" key="1">
    <citation type="journal article" date="2021" name="Proc. Natl. Acad. Sci. U.S.A.">
        <title>A Catalog of Tens of Thousands of Viruses from Human Metagenomes Reveals Hidden Associations with Chronic Diseases.</title>
        <authorList>
            <person name="Tisza M.J."/>
            <person name="Buck C.B."/>
        </authorList>
    </citation>
    <scope>NUCLEOTIDE SEQUENCE</scope>
    <source>
        <strain evidence="1">CtCIv11</strain>
    </source>
</reference>
<protein>
    <submittedName>
        <fullName evidence="1">Uncharacterized protein</fullName>
    </submittedName>
</protein>
<evidence type="ECO:0000313" key="1">
    <source>
        <dbReference type="EMBL" id="DAF44932.1"/>
    </source>
</evidence>
<name>A0A8S5S1P0_9CAUD</name>